<dbReference type="AlphaFoldDB" id="I3E6T5"/>
<dbReference type="EMBL" id="AFEU01000001">
    <property type="protein sequence ID" value="EIJ82206.1"/>
    <property type="molecule type" value="Genomic_DNA"/>
</dbReference>
<dbReference type="OrthoDB" id="26424at2"/>
<proteinExistence type="predicted"/>
<protein>
    <submittedName>
        <fullName evidence="1">Uncharacterized protein</fullName>
    </submittedName>
</protein>
<dbReference type="RefSeq" id="WP_003351011.1">
    <property type="nucleotide sequence ID" value="NZ_AFEU01000001.1"/>
</dbReference>
<name>I3E6T5_BACMT</name>
<accession>I3E6T5</accession>
<dbReference type="PATRIC" id="fig|997296.3.peg.1023"/>
<evidence type="ECO:0000313" key="1">
    <source>
        <dbReference type="EMBL" id="EIJ82206.1"/>
    </source>
</evidence>
<sequence>MNMLYYLKLKKLYQQEEWKEVLKGIVERFEKQQYQSFVYEKILIEEILVVQLLEYCKRNNSRIADLYQYFIKDFFDEVNTLFVNYIKQSAEEAANRRQYKNVCSMIKTFKKACGKTNVHRLIEDLKQQNKRRPAFLDELRKIK</sequence>
<dbReference type="STRING" id="997296.PB1_04710"/>
<dbReference type="eggNOG" id="COG4715">
    <property type="taxonomic scope" value="Bacteria"/>
</dbReference>
<organism evidence="1 2">
    <name type="scientific">Bacillus methanolicus PB1</name>
    <dbReference type="NCBI Taxonomy" id="997296"/>
    <lineage>
        <taxon>Bacteria</taxon>
        <taxon>Bacillati</taxon>
        <taxon>Bacillota</taxon>
        <taxon>Bacilli</taxon>
        <taxon>Bacillales</taxon>
        <taxon>Bacillaceae</taxon>
        <taxon>Bacillus</taxon>
    </lineage>
</organism>
<evidence type="ECO:0000313" key="2">
    <source>
        <dbReference type="Proteomes" id="UP000010523"/>
    </source>
</evidence>
<keyword evidence="2" id="KW-1185">Reference proteome</keyword>
<reference evidence="1 2" key="1">
    <citation type="journal article" date="2012" name="Appl. Environ. Microbiol.">
        <title>Genome Sequence of Thermotolerant Bacillus methanolicus: Features and Regulation Related to Methylotrophy and Production of L-Lysine and L-Glutamate from Methanol.</title>
        <authorList>
            <person name="Heggeset T.M."/>
            <person name="Krog A."/>
            <person name="Balzer S."/>
            <person name="Wentzel A."/>
            <person name="Ellingsen T.E."/>
            <person name="Brautaset T."/>
        </authorList>
    </citation>
    <scope>NUCLEOTIDE SEQUENCE [LARGE SCALE GENOMIC DNA]</scope>
    <source>
        <strain evidence="1 2">PB1</strain>
    </source>
</reference>
<gene>
    <name evidence="1" type="ORF">PB1_04710</name>
</gene>
<comment type="caution">
    <text evidence="1">The sequence shown here is derived from an EMBL/GenBank/DDBJ whole genome shotgun (WGS) entry which is preliminary data.</text>
</comment>
<dbReference type="Proteomes" id="UP000010523">
    <property type="component" value="Unassembled WGS sequence"/>
</dbReference>